<organism evidence="4 5">
    <name type="scientific">Blautia hominis</name>
    <dbReference type="NCBI Taxonomy" id="2025493"/>
    <lineage>
        <taxon>Bacteria</taxon>
        <taxon>Bacillati</taxon>
        <taxon>Bacillota</taxon>
        <taxon>Clostridia</taxon>
        <taxon>Lachnospirales</taxon>
        <taxon>Lachnospiraceae</taxon>
        <taxon>Blautia</taxon>
    </lineage>
</organism>
<evidence type="ECO:0000256" key="1">
    <source>
        <dbReference type="ARBA" id="ARBA00023125"/>
    </source>
</evidence>
<comment type="caution">
    <text evidence="4">The sequence shown here is derived from an EMBL/GenBank/DDBJ whole genome shotgun (WGS) entry which is preliminary data.</text>
</comment>
<dbReference type="Gene3D" id="1.10.357.10">
    <property type="entry name" value="Tetracycline Repressor, domain 2"/>
    <property type="match status" value="1"/>
</dbReference>
<evidence type="ECO:0000313" key="4">
    <source>
        <dbReference type="EMBL" id="GAA6408155.1"/>
    </source>
</evidence>
<dbReference type="PANTHER" id="PTHR43479">
    <property type="entry name" value="ACREF/ENVCD OPERON REPRESSOR-RELATED"/>
    <property type="match status" value="1"/>
</dbReference>
<dbReference type="InterPro" id="IPR009057">
    <property type="entry name" value="Homeodomain-like_sf"/>
</dbReference>
<protein>
    <submittedName>
        <fullName evidence="4">TetR/AcrR family transcriptional regulator</fullName>
    </submittedName>
</protein>
<gene>
    <name evidence="4" type="ORF">K040078D81_22720</name>
</gene>
<dbReference type="Pfam" id="PF00440">
    <property type="entry name" value="TetR_N"/>
    <property type="match status" value="1"/>
</dbReference>
<dbReference type="SUPFAM" id="SSF46689">
    <property type="entry name" value="Homeodomain-like"/>
    <property type="match status" value="1"/>
</dbReference>
<evidence type="ECO:0000259" key="3">
    <source>
        <dbReference type="PROSITE" id="PS50977"/>
    </source>
</evidence>
<dbReference type="InterPro" id="IPR050624">
    <property type="entry name" value="HTH-type_Tx_Regulator"/>
</dbReference>
<dbReference type="RefSeq" id="WP_158661677.1">
    <property type="nucleotide sequence ID" value="NZ_BAABYW010000001.1"/>
</dbReference>
<dbReference type="Proteomes" id="UP001600943">
    <property type="component" value="Unassembled WGS sequence"/>
</dbReference>
<name>A0ABQ0B9M9_9FIRM</name>
<sequence length="203" mass="23237">MNDLPVREPIQKRSIEKKTKIVKAGLDLFCEKGFYKTNTVEIAKAAGVSTGTVYSYFKNKTDIYIASFEYFLDSYLRPLLEELETLPKPVDTQVLIDNCLNLFINLYVNSKQTVNELGLMQESEPEIMQHFAAYEDMILSALVKAFDNPNVTKKNLTEKMYLLYALSDILGQEHAFSYHGNIDLDVLRCQITAMITHLFAEEL</sequence>
<feature type="domain" description="HTH tetR-type" evidence="3">
    <location>
        <begin position="15"/>
        <end position="75"/>
    </location>
</feature>
<reference evidence="4 5" key="1">
    <citation type="submission" date="2024-04" db="EMBL/GenBank/DDBJ databases">
        <title>Defined microbial consortia suppress multidrug-resistant proinflammatory Enterobacteriaceae via ecological control.</title>
        <authorList>
            <person name="Furuichi M."/>
            <person name="Kawaguchi T."/>
            <person name="Pust M."/>
            <person name="Yasuma K."/>
            <person name="Plichta D."/>
            <person name="Hasegawa N."/>
            <person name="Ohya T."/>
            <person name="Bhattarai S."/>
            <person name="Sasajima S."/>
            <person name="Aoto Y."/>
            <person name="Tuganbaev T."/>
            <person name="Yaginuma M."/>
            <person name="Ueda M."/>
            <person name="Okahashi N."/>
            <person name="Amafuji K."/>
            <person name="Kiridooshi Y."/>
            <person name="Sugita K."/>
            <person name="Strazar M."/>
            <person name="Skelly A."/>
            <person name="Suda W."/>
            <person name="Hattori M."/>
            <person name="Nakamoto N."/>
            <person name="Caballero S."/>
            <person name="Norman J."/>
            <person name="Olle B."/>
            <person name="Tanoue T."/>
            <person name="Arita M."/>
            <person name="Bucci V."/>
            <person name="Atarashi K."/>
            <person name="Xavier R."/>
            <person name="Honda K."/>
        </authorList>
    </citation>
    <scope>NUCLEOTIDE SEQUENCE [LARGE SCALE GENOMIC DNA]</scope>
    <source>
        <strain evidence="5">k04-0078-D8-1</strain>
    </source>
</reference>
<feature type="DNA-binding region" description="H-T-H motif" evidence="2">
    <location>
        <begin position="38"/>
        <end position="57"/>
    </location>
</feature>
<evidence type="ECO:0000256" key="2">
    <source>
        <dbReference type="PROSITE-ProRule" id="PRU00335"/>
    </source>
</evidence>
<evidence type="ECO:0000313" key="5">
    <source>
        <dbReference type="Proteomes" id="UP001600943"/>
    </source>
</evidence>
<accession>A0ABQ0B9M9</accession>
<dbReference type="InterPro" id="IPR001647">
    <property type="entry name" value="HTH_TetR"/>
</dbReference>
<proteinExistence type="predicted"/>
<dbReference type="PANTHER" id="PTHR43479:SF11">
    <property type="entry name" value="ACREF_ENVCD OPERON REPRESSOR-RELATED"/>
    <property type="match status" value="1"/>
</dbReference>
<dbReference type="EMBL" id="BAABYW010000001">
    <property type="protein sequence ID" value="GAA6408155.1"/>
    <property type="molecule type" value="Genomic_DNA"/>
</dbReference>
<keyword evidence="5" id="KW-1185">Reference proteome</keyword>
<dbReference type="PROSITE" id="PS50977">
    <property type="entry name" value="HTH_TETR_2"/>
    <property type="match status" value="1"/>
</dbReference>
<keyword evidence="1 2" id="KW-0238">DNA-binding</keyword>
<dbReference type="PRINTS" id="PR00455">
    <property type="entry name" value="HTHTETR"/>
</dbReference>